<dbReference type="SUPFAM" id="SSF48452">
    <property type="entry name" value="TPR-like"/>
    <property type="match status" value="1"/>
</dbReference>
<dbReference type="InterPro" id="IPR011990">
    <property type="entry name" value="TPR-like_helical_dom_sf"/>
</dbReference>
<accession>A0ABY4TCA3</accession>
<name>A0ABY4TCA3_9ACTN</name>
<dbReference type="EMBL" id="CP095474">
    <property type="protein sequence ID" value="URN14620.1"/>
    <property type="molecule type" value="Genomic_DNA"/>
</dbReference>
<keyword evidence="3" id="KW-1185">Reference proteome</keyword>
<dbReference type="RefSeq" id="WP_158684379.1">
    <property type="nucleotide sequence ID" value="NZ_CP095474.1"/>
</dbReference>
<dbReference type="Proteomes" id="UP001056383">
    <property type="component" value="Chromosome"/>
</dbReference>
<evidence type="ECO:0008006" key="4">
    <source>
        <dbReference type="Google" id="ProtNLM"/>
    </source>
</evidence>
<proteinExistence type="predicted"/>
<evidence type="ECO:0000313" key="2">
    <source>
        <dbReference type="EMBL" id="URN14620.1"/>
    </source>
</evidence>
<sequence length="462" mass="49099">MAPIGRMRAERLRRRTAEAYERAIAHQRTPGREAALRALEAFGEAHRSLGQLLERHPEDRELWHMRGALLYSEASSQLAAGLRSEAIASLNGCEEAYRRGAHPDGGVLAADAAIRRARAHSQDGNALSALADVDAAITAYVREGAFASPHPRLADFARVLALASTVHLASGDRDQALACARQSLARYGDLMAAAQGRLPADHLGYAIGMAGDTATRLEAARGNWSAALSVDALVLQVAEQGWGSLGAALARRGLHLRLAGRPREAEPLLVRAERESPGSVAREEETAALASPPTFGEALAAAESLMRGQPRPAVSPRDVGLLREALTAHESYSATSRLVRPAALPAQAAQLVALADCLVREGEAARAWRVAAETHLMCRAVMRCTDGSAPGRPPGLATSWCGALEVGARAALAMEEQSLLRDMKDTVRAVYAFLGPGPQDACRELLEEALARLDAAPPRPSR</sequence>
<gene>
    <name evidence="2" type="ORF">MW084_00330</name>
</gene>
<dbReference type="Gene3D" id="1.25.40.10">
    <property type="entry name" value="Tetratricopeptide repeat domain"/>
    <property type="match status" value="1"/>
</dbReference>
<evidence type="ECO:0000256" key="1">
    <source>
        <dbReference type="SAM" id="MobiDB-lite"/>
    </source>
</evidence>
<feature type="region of interest" description="Disordered" evidence="1">
    <location>
        <begin position="272"/>
        <end position="292"/>
    </location>
</feature>
<organism evidence="2 3">
    <name type="scientific">Streptomyces sudanensis</name>
    <dbReference type="NCBI Taxonomy" id="436397"/>
    <lineage>
        <taxon>Bacteria</taxon>
        <taxon>Bacillati</taxon>
        <taxon>Actinomycetota</taxon>
        <taxon>Actinomycetes</taxon>
        <taxon>Kitasatosporales</taxon>
        <taxon>Streptomycetaceae</taxon>
        <taxon>Streptomyces</taxon>
    </lineage>
</organism>
<evidence type="ECO:0000313" key="3">
    <source>
        <dbReference type="Proteomes" id="UP001056383"/>
    </source>
</evidence>
<protein>
    <recommendedName>
        <fullName evidence="4">Tetratricopeptide repeat protein</fullName>
    </recommendedName>
</protein>
<feature type="compositionally biased region" description="Basic and acidic residues" evidence="1">
    <location>
        <begin position="272"/>
        <end position="285"/>
    </location>
</feature>
<reference evidence="2" key="1">
    <citation type="submission" date="2022-04" db="EMBL/GenBank/DDBJ databases">
        <title>Systematic whole-genome sequencing reveals an unexpected diversity among actinomycetoma pathogens and provides insights into their antibacterial susceptibilities.</title>
        <authorList>
            <person name="Watson A.K."/>
            <person name="Kepplinger B."/>
            <person name="Bakhiet S.M."/>
            <person name="Mhmoud N.A."/>
            <person name="Chapman J."/>
            <person name="Allenby N."/>
            <person name="Mickiewicz K."/>
            <person name="Goodfellow M."/>
            <person name="Fahal A.H."/>
            <person name="Errington J."/>
        </authorList>
    </citation>
    <scope>NUCLEOTIDE SEQUENCE</scope>
    <source>
        <strain evidence="2">SD 504</strain>
    </source>
</reference>